<keyword evidence="4" id="KW-1003">Cell membrane</keyword>
<feature type="transmembrane region" description="Helical" evidence="9">
    <location>
        <begin position="159"/>
        <end position="181"/>
    </location>
</feature>
<evidence type="ECO:0000259" key="11">
    <source>
        <dbReference type="Pfam" id="PF02254"/>
    </source>
</evidence>
<feature type="transmembrane region" description="Helical" evidence="9">
    <location>
        <begin position="201"/>
        <end position="220"/>
    </location>
</feature>
<dbReference type="Pfam" id="PF00999">
    <property type="entry name" value="Na_H_Exchanger"/>
    <property type="match status" value="1"/>
</dbReference>
<dbReference type="GO" id="GO:1902600">
    <property type="term" value="P:proton transmembrane transport"/>
    <property type="evidence" value="ECO:0007669"/>
    <property type="project" value="InterPro"/>
</dbReference>
<dbReference type="Gene3D" id="3.40.50.720">
    <property type="entry name" value="NAD(P)-binding Rossmann-like Domain"/>
    <property type="match status" value="1"/>
</dbReference>
<evidence type="ECO:0000256" key="2">
    <source>
        <dbReference type="ARBA" id="ARBA00022448"/>
    </source>
</evidence>
<gene>
    <name evidence="12" type="ORF">EJ995_02580</name>
</gene>
<evidence type="ECO:0000313" key="12">
    <source>
        <dbReference type="EMBL" id="AZQ43171.1"/>
    </source>
</evidence>
<keyword evidence="5 9" id="KW-0812">Transmembrane</keyword>
<keyword evidence="7" id="KW-0406">Ion transport</keyword>
<dbReference type="Proteomes" id="UP000279600">
    <property type="component" value="Chromosome"/>
</dbReference>
<keyword evidence="3" id="KW-0050">Antiport</keyword>
<dbReference type="OrthoDB" id="570124at2"/>
<dbReference type="InterPro" id="IPR006153">
    <property type="entry name" value="Cation/H_exchanger_TM"/>
</dbReference>
<dbReference type="Pfam" id="PF02254">
    <property type="entry name" value="TrkA_N"/>
    <property type="match status" value="1"/>
</dbReference>
<feature type="transmembrane region" description="Helical" evidence="9">
    <location>
        <begin position="67"/>
        <end position="86"/>
    </location>
</feature>
<dbReference type="GO" id="GO:0015297">
    <property type="term" value="F:antiporter activity"/>
    <property type="evidence" value="ECO:0007669"/>
    <property type="project" value="UniProtKB-KW"/>
</dbReference>
<name>A0A3S9MVE0_9FLAO</name>
<feature type="transmembrane region" description="Helical" evidence="9">
    <location>
        <begin position="227"/>
        <end position="245"/>
    </location>
</feature>
<keyword evidence="13" id="KW-1185">Reference proteome</keyword>
<evidence type="ECO:0000256" key="4">
    <source>
        <dbReference type="ARBA" id="ARBA00022475"/>
    </source>
</evidence>
<evidence type="ECO:0000256" key="1">
    <source>
        <dbReference type="ARBA" id="ARBA00004651"/>
    </source>
</evidence>
<comment type="subcellular location">
    <subcellularLocation>
        <location evidence="1">Cell membrane</location>
        <topology evidence="1">Multi-pass membrane protein</topology>
    </subcellularLocation>
</comment>
<feature type="transmembrane region" description="Helical" evidence="9">
    <location>
        <begin position="343"/>
        <end position="363"/>
    </location>
</feature>
<feature type="domain" description="RCK N-terminal" evidence="11">
    <location>
        <begin position="412"/>
        <end position="491"/>
    </location>
</feature>
<dbReference type="KEGG" id="noj:EJ995_02580"/>
<evidence type="ECO:0000256" key="7">
    <source>
        <dbReference type="ARBA" id="ARBA00023065"/>
    </source>
</evidence>
<feature type="transmembrane region" description="Helical" evidence="9">
    <location>
        <begin position="98"/>
        <end position="121"/>
    </location>
</feature>
<evidence type="ECO:0000256" key="5">
    <source>
        <dbReference type="ARBA" id="ARBA00022692"/>
    </source>
</evidence>
<dbReference type="Gene3D" id="1.20.1530.20">
    <property type="match status" value="1"/>
</dbReference>
<proteinExistence type="predicted"/>
<dbReference type="GO" id="GO:0006813">
    <property type="term" value="P:potassium ion transport"/>
    <property type="evidence" value="ECO:0007669"/>
    <property type="project" value="InterPro"/>
</dbReference>
<dbReference type="PANTHER" id="PTHR32507:SF0">
    <property type="entry name" value="NA(+)_H(+) ANTIPORTER 2-RELATED"/>
    <property type="match status" value="1"/>
</dbReference>
<keyword evidence="2" id="KW-0813">Transport</keyword>
<accession>A0A3S9MVE0</accession>
<organism evidence="12 13">
    <name type="scientific">Nonlabens ponticola</name>
    <dbReference type="NCBI Taxonomy" id="2496866"/>
    <lineage>
        <taxon>Bacteria</taxon>
        <taxon>Pseudomonadati</taxon>
        <taxon>Bacteroidota</taxon>
        <taxon>Flavobacteriia</taxon>
        <taxon>Flavobacteriales</taxon>
        <taxon>Flavobacteriaceae</taxon>
        <taxon>Nonlabens</taxon>
    </lineage>
</organism>
<evidence type="ECO:0000259" key="10">
    <source>
        <dbReference type="Pfam" id="PF00999"/>
    </source>
</evidence>
<evidence type="ECO:0000256" key="6">
    <source>
        <dbReference type="ARBA" id="ARBA00022989"/>
    </source>
</evidence>
<feature type="transmembrane region" description="Helical" evidence="9">
    <location>
        <begin position="21"/>
        <end position="43"/>
    </location>
</feature>
<feature type="transmembrane region" description="Helical" evidence="9">
    <location>
        <begin position="281"/>
        <end position="298"/>
    </location>
</feature>
<evidence type="ECO:0000256" key="9">
    <source>
        <dbReference type="SAM" id="Phobius"/>
    </source>
</evidence>
<dbReference type="RefSeq" id="WP_126445318.1">
    <property type="nucleotide sequence ID" value="NZ_CP034549.1"/>
</dbReference>
<feature type="transmembrane region" description="Helical" evidence="9">
    <location>
        <begin position="375"/>
        <end position="399"/>
    </location>
</feature>
<reference evidence="12 13" key="1">
    <citation type="submission" date="2018-12" db="EMBL/GenBank/DDBJ databases">
        <title>Complete genome of Nonlabens sp. MJ115.</title>
        <authorList>
            <person name="Choi H.S."/>
            <person name="Jung J."/>
        </authorList>
    </citation>
    <scope>NUCLEOTIDE SEQUENCE [LARGE SCALE GENOMIC DNA]</scope>
    <source>
        <strain evidence="12 13">MJ115</strain>
    </source>
</reference>
<dbReference type="InterPro" id="IPR036291">
    <property type="entry name" value="NAD(P)-bd_dom_sf"/>
</dbReference>
<feature type="domain" description="Cation/H+ exchanger transmembrane" evidence="10">
    <location>
        <begin position="12"/>
        <end position="398"/>
    </location>
</feature>
<evidence type="ECO:0000256" key="8">
    <source>
        <dbReference type="ARBA" id="ARBA00023136"/>
    </source>
</evidence>
<feature type="transmembrane region" description="Helical" evidence="9">
    <location>
        <begin position="127"/>
        <end position="147"/>
    </location>
</feature>
<dbReference type="InterPro" id="IPR003148">
    <property type="entry name" value="RCK_N"/>
</dbReference>
<dbReference type="InterPro" id="IPR038770">
    <property type="entry name" value="Na+/solute_symporter_sf"/>
</dbReference>
<evidence type="ECO:0000313" key="13">
    <source>
        <dbReference type="Proteomes" id="UP000279600"/>
    </source>
</evidence>
<keyword evidence="8 9" id="KW-0472">Membrane</keyword>
<dbReference type="AlphaFoldDB" id="A0A3S9MVE0"/>
<sequence>MLELAGIIILGILAQWMAWRFKIPAILPLILIGLLVGPLATLYTEDATKLIQPIYNGEKGLFPDDSLFYFVSLAISVILFEGGLTLKRIEILNTGPVIGKLISVAVIITFIGGGIAAHYIFDFTWKIALLFSALIIVTGPTVITPILRNIPLKKDVSSILKWEGILIDPIGALFAVLVFEFISAGAGGEFTLVALEEFGKIVLFGFTFGFSFAHALAFAIKRKIIPHYLLNVFTLAAVLGVFVLSDVFAHESGLLAVVVMGMVLGNINLPNIKDLLYFKESLSVLLISILFILLAANINMEDLYLIYSWKTAALFAIVVFILRPLGVFASSYKSGLQLNEKLFISWVGPRGIVAAGIASLFGTKLVNQGIEGAEYITPLVFMIVAGTVLLNATTARMFAKIVGVFLKQSEGIMIVGASKFSRLVGKYLKDHGRSVVLIDTNKNNIRVAKEQGLDAKVADIYSDALTDDIEFNNIGFLLAMTGNSQINDYAIDRFGKMYGENGAFRIVHSSEISNPNQNPESGLFSATDDYVNLMEVARHHGDIHEIELTSKQHFQGLIEITKTDADIVPLFIRSGKQIDLIPSNAIDQEVEEGDMLVYMGKKIVEQASGEVVMEDVE</sequence>
<feature type="transmembrane region" description="Helical" evidence="9">
    <location>
        <begin position="304"/>
        <end position="322"/>
    </location>
</feature>
<dbReference type="PANTHER" id="PTHR32507">
    <property type="entry name" value="NA(+)/H(+) ANTIPORTER 1"/>
    <property type="match status" value="1"/>
</dbReference>
<dbReference type="EMBL" id="CP034549">
    <property type="protein sequence ID" value="AZQ43171.1"/>
    <property type="molecule type" value="Genomic_DNA"/>
</dbReference>
<dbReference type="SUPFAM" id="SSF51735">
    <property type="entry name" value="NAD(P)-binding Rossmann-fold domains"/>
    <property type="match status" value="1"/>
</dbReference>
<keyword evidence="6 9" id="KW-1133">Transmembrane helix</keyword>
<evidence type="ECO:0000256" key="3">
    <source>
        <dbReference type="ARBA" id="ARBA00022449"/>
    </source>
</evidence>
<dbReference type="GO" id="GO:0005886">
    <property type="term" value="C:plasma membrane"/>
    <property type="evidence" value="ECO:0007669"/>
    <property type="project" value="UniProtKB-SubCell"/>
</dbReference>
<protein>
    <submittedName>
        <fullName evidence="12">Cell shape-determining protein</fullName>
    </submittedName>
</protein>